<feature type="compositionally biased region" description="Basic and acidic residues" evidence="1">
    <location>
        <begin position="1"/>
        <end position="17"/>
    </location>
</feature>
<feature type="region of interest" description="Disordered" evidence="1">
    <location>
        <begin position="1"/>
        <end position="25"/>
    </location>
</feature>
<organism evidence="2 3">
    <name type="scientific">Sorangium cellulosum So0157-2</name>
    <dbReference type="NCBI Taxonomy" id="1254432"/>
    <lineage>
        <taxon>Bacteria</taxon>
        <taxon>Pseudomonadati</taxon>
        <taxon>Myxococcota</taxon>
        <taxon>Polyangia</taxon>
        <taxon>Polyangiales</taxon>
        <taxon>Polyangiaceae</taxon>
        <taxon>Sorangium</taxon>
    </lineage>
</organism>
<evidence type="ECO:0000313" key="3">
    <source>
        <dbReference type="Proteomes" id="UP000014803"/>
    </source>
</evidence>
<accession>S4XY34</accession>
<dbReference type="RefSeq" id="WP_020734727.1">
    <property type="nucleotide sequence ID" value="NC_021658.1"/>
</dbReference>
<dbReference type="eggNOG" id="COG4223">
    <property type="taxonomic scope" value="Bacteria"/>
</dbReference>
<protein>
    <submittedName>
        <fullName evidence="2">Uncharacterized protein</fullName>
    </submittedName>
</protein>
<reference evidence="2 3" key="1">
    <citation type="journal article" date="2013" name="Sci. Rep.">
        <title>Extraordinary expansion of a Sorangium cellulosum genome from an alkaline milieu.</title>
        <authorList>
            <person name="Han K."/>
            <person name="Li Z.F."/>
            <person name="Peng R."/>
            <person name="Zhu L.P."/>
            <person name="Zhou T."/>
            <person name="Wang L.G."/>
            <person name="Li S.G."/>
            <person name="Zhang X.B."/>
            <person name="Hu W."/>
            <person name="Wu Z.H."/>
            <person name="Qin N."/>
            <person name="Li Y.Z."/>
        </authorList>
    </citation>
    <scope>NUCLEOTIDE SEQUENCE [LARGE SCALE GENOMIC DNA]</scope>
    <source>
        <strain evidence="2 3">So0157-2</strain>
    </source>
</reference>
<dbReference type="KEGG" id="scu:SCE1572_13800"/>
<dbReference type="STRING" id="1254432.SCE1572_13800"/>
<dbReference type="OrthoDB" id="4349904at2"/>
<evidence type="ECO:0000256" key="1">
    <source>
        <dbReference type="SAM" id="MobiDB-lite"/>
    </source>
</evidence>
<dbReference type="HOGENOM" id="CLU_983187_0_0_7"/>
<gene>
    <name evidence="2" type="ORF">SCE1572_13800</name>
</gene>
<evidence type="ECO:0000313" key="2">
    <source>
        <dbReference type="EMBL" id="AGP35508.1"/>
    </source>
</evidence>
<dbReference type="Proteomes" id="UP000014803">
    <property type="component" value="Chromosome"/>
</dbReference>
<dbReference type="EMBL" id="CP003969">
    <property type="protein sequence ID" value="AGP35508.1"/>
    <property type="molecule type" value="Genomic_DNA"/>
</dbReference>
<proteinExistence type="predicted"/>
<dbReference type="PATRIC" id="fig|1254432.3.peg.3109"/>
<name>S4XY34_SORCE</name>
<sequence length="283" mass="30821">MPTHDPTDRPRPHEHEPPGPAFHPSAVTRNRYFYGMLLEAQDMTEEQQLHLGNARRHLAELHGCGTAAGLRVDAAEGCEAVLVRRGVAIDCLGREIRVEKDVRVSLRDAAARALSRRGERLGREDARAPSRAGRCDPEPVEVYLSLCYDEAPERPIQALGAPEGGCAPACAPSRVRHGFRIDVSADPPDPEPGAVGRLLDRLHRCERERLDTLLCDFILDEAPAHAAGGCRERHGCAGLARVRVVPGGEVLDVDNCAIRPLLLPTALIAGLARHALHLARRGR</sequence>
<dbReference type="AlphaFoldDB" id="S4XY34"/>